<dbReference type="Proteomes" id="UP001596317">
    <property type="component" value="Unassembled WGS sequence"/>
</dbReference>
<gene>
    <name evidence="1" type="ORF">ACFP90_02415</name>
</gene>
<keyword evidence="2" id="KW-1185">Reference proteome</keyword>
<organism evidence="1 2">
    <name type="scientific">Deinococcus multiflagellatus</name>
    <dbReference type="NCBI Taxonomy" id="1656887"/>
    <lineage>
        <taxon>Bacteria</taxon>
        <taxon>Thermotogati</taxon>
        <taxon>Deinococcota</taxon>
        <taxon>Deinococci</taxon>
        <taxon>Deinococcales</taxon>
        <taxon>Deinococcaceae</taxon>
        <taxon>Deinococcus</taxon>
    </lineage>
</organism>
<name>A0ABW1ZII6_9DEIO</name>
<dbReference type="RefSeq" id="WP_224604441.1">
    <property type="nucleotide sequence ID" value="NZ_JAIQXV010000001.1"/>
</dbReference>
<evidence type="ECO:0000313" key="2">
    <source>
        <dbReference type="Proteomes" id="UP001596317"/>
    </source>
</evidence>
<comment type="caution">
    <text evidence="1">The sequence shown here is derived from an EMBL/GenBank/DDBJ whole genome shotgun (WGS) entry which is preliminary data.</text>
</comment>
<proteinExistence type="predicted"/>
<dbReference type="EMBL" id="JBHSWB010000001">
    <property type="protein sequence ID" value="MFC6659347.1"/>
    <property type="molecule type" value="Genomic_DNA"/>
</dbReference>
<evidence type="ECO:0000313" key="1">
    <source>
        <dbReference type="EMBL" id="MFC6659347.1"/>
    </source>
</evidence>
<reference evidence="2" key="1">
    <citation type="journal article" date="2019" name="Int. J. Syst. Evol. Microbiol.">
        <title>The Global Catalogue of Microorganisms (GCM) 10K type strain sequencing project: providing services to taxonomists for standard genome sequencing and annotation.</title>
        <authorList>
            <consortium name="The Broad Institute Genomics Platform"/>
            <consortium name="The Broad Institute Genome Sequencing Center for Infectious Disease"/>
            <person name="Wu L."/>
            <person name="Ma J."/>
        </authorList>
    </citation>
    <scope>NUCLEOTIDE SEQUENCE [LARGE SCALE GENOMIC DNA]</scope>
    <source>
        <strain evidence="2">CCUG 63830</strain>
    </source>
</reference>
<protein>
    <submittedName>
        <fullName evidence="1">Uncharacterized protein</fullName>
    </submittedName>
</protein>
<sequence length="76" mass="8638">MSDGSEPPIQAAHREFHKDRNFATIKVGQGWEVVPGSIVVWSWKDPAEEVWEVVEVLSRAEPHHVMGHKVLARRLS</sequence>
<accession>A0ABW1ZII6</accession>